<accession>A0ABZ3J9T5</accession>
<dbReference type="Pfam" id="PF10400">
    <property type="entry name" value="Vir_act_alpha_C"/>
    <property type="match status" value="1"/>
</dbReference>
<proteinExistence type="predicted"/>
<sequence length="78" mass="9353">MTKETILKQFRYQLAQRQEKLKKLEATMTQHPYAKAITNITSPLYGDYIVLKGAIMRERTYIDWLLECMNEIEHFNKN</sequence>
<dbReference type="Gene3D" id="6.10.140.190">
    <property type="match status" value="1"/>
</dbReference>
<dbReference type="InterPro" id="IPR018309">
    <property type="entry name" value="Tscrpt_reg_PadR_C"/>
</dbReference>
<dbReference type="Proteomes" id="UP000216052">
    <property type="component" value="Chromosome"/>
</dbReference>
<gene>
    <name evidence="2" type="ORF">SPACI_049290</name>
</gene>
<evidence type="ECO:0000313" key="2">
    <source>
        <dbReference type="EMBL" id="XFO74818.1"/>
    </source>
</evidence>
<organism evidence="2 3">
    <name type="scientific">Sporomusa acidovorans (strain ATCC 49682 / DSM 3132 / Mol)</name>
    <dbReference type="NCBI Taxonomy" id="1123286"/>
    <lineage>
        <taxon>Bacteria</taxon>
        <taxon>Bacillati</taxon>
        <taxon>Bacillota</taxon>
        <taxon>Negativicutes</taxon>
        <taxon>Selenomonadales</taxon>
        <taxon>Sporomusaceae</taxon>
        <taxon>Sporomusa</taxon>
    </lineage>
</organism>
<reference evidence="2" key="1">
    <citation type="submission" date="2024-05" db="EMBL/GenBank/DDBJ databases">
        <title>Isolation and characterization of Sporomusa carbonis sp. nov., a carboxydotrophic hydrogenogen in the genus of Sporomusa isolated from a charcoal burning pile.</title>
        <authorList>
            <person name="Boeer T."/>
            <person name="Rosenbaum F."/>
            <person name="Eysell L."/>
            <person name="Mueller V."/>
            <person name="Daniel R."/>
            <person name="Poehlein A."/>
        </authorList>
    </citation>
    <scope>NUCLEOTIDE SEQUENCE [LARGE SCALE GENOMIC DNA]</scope>
    <source>
        <strain evidence="2">DSM 3132</strain>
    </source>
</reference>
<feature type="domain" description="Transcription regulator PadR C-terminal" evidence="1">
    <location>
        <begin position="3"/>
        <end position="72"/>
    </location>
</feature>
<evidence type="ECO:0000259" key="1">
    <source>
        <dbReference type="Pfam" id="PF10400"/>
    </source>
</evidence>
<protein>
    <recommendedName>
        <fullName evidence="1">Transcription regulator PadR C-terminal domain-containing protein</fullName>
    </recommendedName>
</protein>
<name>A0ABZ3J9T5_SPOA4</name>
<dbReference type="EMBL" id="CP155571">
    <property type="protein sequence ID" value="XFO74818.1"/>
    <property type="molecule type" value="Genomic_DNA"/>
</dbReference>
<evidence type="ECO:0000313" key="3">
    <source>
        <dbReference type="Proteomes" id="UP000216052"/>
    </source>
</evidence>
<keyword evidence="3" id="KW-1185">Reference proteome</keyword>